<evidence type="ECO:0000313" key="1">
    <source>
        <dbReference type="EMBL" id="KAJ9112462.1"/>
    </source>
</evidence>
<comment type="caution">
    <text evidence="1">The sequence shown here is derived from an EMBL/GenBank/DDBJ whole genome shotgun (WGS) entry which is preliminary data.</text>
</comment>
<dbReference type="Proteomes" id="UP001230649">
    <property type="component" value="Unassembled WGS sequence"/>
</dbReference>
<gene>
    <name evidence="1" type="ORF">QFC20_002250</name>
</gene>
<protein>
    <submittedName>
        <fullName evidence="1">Uncharacterized protein</fullName>
    </submittedName>
</protein>
<proteinExistence type="predicted"/>
<accession>A0ACC2WLF4</accession>
<keyword evidence="2" id="KW-1185">Reference proteome</keyword>
<evidence type="ECO:0000313" key="2">
    <source>
        <dbReference type="Proteomes" id="UP001230649"/>
    </source>
</evidence>
<sequence>MLYNVDWSKPFPAPINEGLIRPLVETGLKLITVGGAGYDRVDIDYLTANGVLYANNPRTVMHRTADSTAMMILMACKGATQQERSLREGKWANRALKGKNPRGLTLGIVGMGNIGAIVAENMTQFGMKILYTKRKRLSSKEEKDYTYVTLDELLERSDVISLMCPLTPETHHLIGAAEFDKMKQDVILVNTARGAVVDENAMVDALNSGKVLRVALDVFENEPHVHPGLLSHPGTTLLPHAAVLDDTLMLENVDEMFANVEAFARTGTPNTPVNAV</sequence>
<dbReference type="EMBL" id="JASBWS010000015">
    <property type="protein sequence ID" value="KAJ9112462.1"/>
    <property type="molecule type" value="Genomic_DNA"/>
</dbReference>
<reference evidence="1" key="1">
    <citation type="submission" date="2023-04" db="EMBL/GenBank/DDBJ databases">
        <title>Draft Genome sequencing of Naganishia species isolated from polar environments using Oxford Nanopore Technology.</title>
        <authorList>
            <person name="Leo P."/>
            <person name="Venkateswaran K."/>
        </authorList>
    </citation>
    <scope>NUCLEOTIDE SEQUENCE</scope>
    <source>
        <strain evidence="1">MNA-CCFEE 5262</strain>
    </source>
</reference>
<name>A0ACC2WLF4_9TREE</name>
<organism evidence="1 2">
    <name type="scientific">Naganishia adeliensis</name>
    <dbReference type="NCBI Taxonomy" id="92952"/>
    <lineage>
        <taxon>Eukaryota</taxon>
        <taxon>Fungi</taxon>
        <taxon>Dikarya</taxon>
        <taxon>Basidiomycota</taxon>
        <taxon>Agaricomycotina</taxon>
        <taxon>Tremellomycetes</taxon>
        <taxon>Filobasidiales</taxon>
        <taxon>Filobasidiaceae</taxon>
        <taxon>Naganishia</taxon>
    </lineage>
</organism>